<comment type="caution">
    <text evidence="2">The sequence shown here is derived from an EMBL/GenBank/DDBJ whole genome shotgun (WGS) entry which is preliminary data.</text>
</comment>
<feature type="compositionally biased region" description="Basic and acidic residues" evidence="1">
    <location>
        <begin position="100"/>
        <end position="120"/>
    </location>
</feature>
<dbReference type="AlphaFoldDB" id="A0A2S5RAC2"/>
<feature type="region of interest" description="Disordered" evidence="1">
    <location>
        <begin position="100"/>
        <end position="167"/>
    </location>
</feature>
<feature type="compositionally biased region" description="Polar residues" evidence="1">
    <location>
        <begin position="132"/>
        <end position="149"/>
    </location>
</feature>
<gene>
    <name evidence="2" type="ORF">HCUR_00472</name>
</gene>
<reference evidence="2 3" key="1">
    <citation type="submission" date="2017-11" db="EMBL/GenBank/DDBJ databases">
        <title>Comparative genomic analysis of Holospora spp., intranuclear symbionts of paramecia.</title>
        <authorList>
            <person name="Garushyants S.K."/>
            <person name="Beliavskaya A."/>
            <person name="Malko D.B."/>
            <person name="Logacheva M.D."/>
            <person name="Rautian M.S."/>
            <person name="Gelfand M.S."/>
        </authorList>
    </citation>
    <scope>NUCLEOTIDE SEQUENCE [LARGE SCALE GENOMIC DNA]</scope>
    <source>
        <strain evidence="3">02AZ16</strain>
    </source>
</reference>
<dbReference type="EMBL" id="PHHC01000078">
    <property type="protein sequence ID" value="PPE04281.1"/>
    <property type="molecule type" value="Genomic_DNA"/>
</dbReference>
<feature type="compositionally biased region" description="Basic and acidic residues" evidence="1">
    <location>
        <begin position="156"/>
        <end position="167"/>
    </location>
</feature>
<evidence type="ECO:0000256" key="1">
    <source>
        <dbReference type="SAM" id="MobiDB-lite"/>
    </source>
</evidence>
<evidence type="ECO:0000313" key="3">
    <source>
        <dbReference type="Proteomes" id="UP000239425"/>
    </source>
</evidence>
<keyword evidence="3" id="KW-1185">Reference proteome</keyword>
<proteinExistence type="predicted"/>
<evidence type="ECO:0000313" key="2">
    <source>
        <dbReference type="EMBL" id="PPE04281.1"/>
    </source>
</evidence>
<organism evidence="2 3">
    <name type="scientific">Holospora curviuscula</name>
    <dbReference type="NCBI Taxonomy" id="1082868"/>
    <lineage>
        <taxon>Bacteria</taxon>
        <taxon>Pseudomonadati</taxon>
        <taxon>Pseudomonadota</taxon>
        <taxon>Alphaproteobacteria</taxon>
        <taxon>Holosporales</taxon>
        <taxon>Holosporaceae</taxon>
        <taxon>Holospora</taxon>
    </lineage>
</organism>
<name>A0A2S5RAC2_9PROT</name>
<protein>
    <submittedName>
        <fullName evidence="2">Uncharacterized protein</fullName>
    </submittedName>
</protein>
<sequence length="181" mass="21437">MKRQLKFFILTLSFFMQNEGYSFNIEKAHKEFKALIDWNPDFYHLQQKDLDYMQKLLSNLCPKLGPLSQCFTKFSSEFCDKFQQKQGCRKFCKIVADNEKMKEEKDQEEKKNSILSEHKTSKSMLQKVKNFFHSNNQSKNASKNLNSKENNPHLLNPEDSRFSAAPERKRDKLLKLVGIRK</sequence>
<dbReference type="Proteomes" id="UP000239425">
    <property type="component" value="Unassembled WGS sequence"/>
</dbReference>
<accession>A0A2S5RAC2</accession>